<dbReference type="EMBL" id="CP000308">
    <property type="protein sequence ID" value="ABG13843.1"/>
    <property type="molecule type" value="Genomic_DNA"/>
</dbReference>
<reference evidence="1 2" key="1">
    <citation type="journal article" date="2006" name="J. Bacteriol.">
        <title>Complete genome sequence of Yersinia pestis strains Antiqua and Nepal516: evidence of gene reduction in an emerging pathogen.</title>
        <authorList>
            <person name="Chain P.S."/>
            <person name="Hu P."/>
            <person name="Malfatti S.A."/>
            <person name="Radnedge L."/>
            <person name="Larimer F."/>
            <person name="Vergez L.M."/>
            <person name="Worsham P."/>
            <person name="Chu M.C."/>
            <person name="Andersen G.L."/>
        </authorList>
    </citation>
    <scope>NUCLEOTIDE SEQUENCE [LARGE SCALE GENOMIC DNA]</scope>
    <source>
        <strain evidence="1 2">Antiqua</strain>
    </source>
</reference>
<evidence type="ECO:0000313" key="1">
    <source>
        <dbReference type="EMBL" id="ABG13843.1"/>
    </source>
</evidence>
<dbReference type="Proteomes" id="UP000001971">
    <property type="component" value="Chromosome"/>
</dbReference>
<accession>A0A0H2Y6S0</accession>
<name>A0A0H2Y6S0_YERPA</name>
<organism evidence="1 2">
    <name type="scientific">Yersinia pestis bv. Antiqua (strain Antiqua)</name>
    <dbReference type="NCBI Taxonomy" id="360102"/>
    <lineage>
        <taxon>Bacteria</taxon>
        <taxon>Pseudomonadati</taxon>
        <taxon>Pseudomonadota</taxon>
        <taxon>Gammaproteobacteria</taxon>
        <taxon>Enterobacterales</taxon>
        <taxon>Yersiniaceae</taxon>
        <taxon>Yersinia</taxon>
    </lineage>
</organism>
<proteinExistence type="predicted"/>
<dbReference type="KEGG" id="ypa:YPA_1877"/>
<evidence type="ECO:0000313" key="2">
    <source>
        <dbReference type="Proteomes" id="UP000001971"/>
    </source>
</evidence>
<sequence>MCQRQQKMANLFYSAVLEGGTAPDTVLPTIGQARFGGLRHWYLKSTAPTAGFPFICIYLSAARG</sequence>
<dbReference type="AlphaFoldDB" id="A0A0H2Y6S0"/>
<gene>
    <name evidence="1" type="ordered locus">YPA_1877</name>
</gene>
<protein>
    <submittedName>
        <fullName evidence="1">Uncharacterized protein</fullName>
    </submittedName>
</protein>